<dbReference type="Proteomes" id="UP001501599">
    <property type="component" value="Unassembled WGS sequence"/>
</dbReference>
<name>A0ABP5MNR8_9MICO</name>
<evidence type="ECO:0000313" key="10">
    <source>
        <dbReference type="EMBL" id="GAA2174695.1"/>
    </source>
</evidence>
<dbReference type="RefSeq" id="WP_344343472.1">
    <property type="nucleotide sequence ID" value="NZ_BAAAQT010000006.1"/>
</dbReference>
<evidence type="ECO:0000256" key="6">
    <source>
        <dbReference type="ARBA" id="ARBA00023136"/>
    </source>
</evidence>
<feature type="compositionally biased region" description="Polar residues" evidence="8">
    <location>
        <begin position="279"/>
        <end position="288"/>
    </location>
</feature>
<feature type="transmembrane region" description="Helical" evidence="7">
    <location>
        <begin position="74"/>
        <end position="94"/>
    </location>
</feature>
<gene>
    <name evidence="10" type="ORF">GCM10009846_21630</name>
</gene>
<dbReference type="EMBL" id="BAAAQT010000006">
    <property type="protein sequence ID" value="GAA2174695.1"/>
    <property type="molecule type" value="Genomic_DNA"/>
</dbReference>
<feature type="transmembrane region" description="Helical" evidence="7">
    <location>
        <begin position="233"/>
        <end position="259"/>
    </location>
</feature>
<dbReference type="InterPro" id="IPR010065">
    <property type="entry name" value="AA_ABC_transptr_permease_3TM"/>
</dbReference>
<dbReference type="InterPro" id="IPR035906">
    <property type="entry name" value="MetI-like_sf"/>
</dbReference>
<evidence type="ECO:0000256" key="3">
    <source>
        <dbReference type="ARBA" id="ARBA00022475"/>
    </source>
</evidence>
<comment type="caution">
    <text evidence="10">The sequence shown here is derived from an EMBL/GenBank/DDBJ whole genome shotgun (WGS) entry which is preliminary data.</text>
</comment>
<evidence type="ECO:0000256" key="5">
    <source>
        <dbReference type="ARBA" id="ARBA00022989"/>
    </source>
</evidence>
<dbReference type="InterPro" id="IPR043429">
    <property type="entry name" value="ArtM/GltK/GlnP/TcyL/YhdX-like"/>
</dbReference>
<sequence length="306" mass="32878">MSGTVLYDAPGPKARRVSRTLSVVFAVVFAALLGFGVYQLWLGGAFYADRWDIFLQAGTWTGAGGLLAGLTTTLSAFVLGSLLALVVGFAFALARASKSQAVRIPATIVLEFFRGMPVLLMILFVFIVANTGAFWAVVIALGIYNGAIIGEAIRSGIAALPRGQRESGLALGLGSFQTTILIELPQSIRTMLPIIIAQLVVLLKDTALGYIVSSADLITIGRRLANFFGAGQYALSMFFVMLAIYLALNLTLSWVARFVSRQVSKPRKGGKNLDGTRTAPLQLSTQALRVQHERDETEQTPEPPRP</sequence>
<evidence type="ECO:0000256" key="4">
    <source>
        <dbReference type="ARBA" id="ARBA00022692"/>
    </source>
</evidence>
<feature type="domain" description="ABC transmembrane type-1" evidence="9">
    <location>
        <begin position="70"/>
        <end position="252"/>
    </location>
</feature>
<keyword evidence="2 7" id="KW-0813">Transport</keyword>
<reference evidence="11" key="1">
    <citation type="journal article" date="2019" name="Int. J. Syst. Evol. Microbiol.">
        <title>The Global Catalogue of Microorganisms (GCM) 10K type strain sequencing project: providing services to taxonomists for standard genome sequencing and annotation.</title>
        <authorList>
            <consortium name="The Broad Institute Genomics Platform"/>
            <consortium name="The Broad Institute Genome Sequencing Center for Infectious Disease"/>
            <person name="Wu L."/>
            <person name="Ma J."/>
        </authorList>
    </citation>
    <scope>NUCLEOTIDE SEQUENCE [LARGE SCALE GENOMIC DNA]</scope>
    <source>
        <strain evidence="11">JCM 16026</strain>
    </source>
</reference>
<keyword evidence="4 7" id="KW-0812">Transmembrane</keyword>
<feature type="transmembrane region" description="Helical" evidence="7">
    <location>
        <begin position="21"/>
        <end position="41"/>
    </location>
</feature>
<organism evidence="10 11">
    <name type="scientific">Agrococcus versicolor</name>
    <dbReference type="NCBI Taxonomy" id="501482"/>
    <lineage>
        <taxon>Bacteria</taxon>
        <taxon>Bacillati</taxon>
        <taxon>Actinomycetota</taxon>
        <taxon>Actinomycetes</taxon>
        <taxon>Micrococcales</taxon>
        <taxon>Microbacteriaceae</taxon>
        <taxon>Agrococcus</taxon>
    </lineage>
</organism>
<dbReference type="Gene3D" id="1.10.3720.10">
    <property type="entry name" value="MetI-like"/>
    <property type="match status" value="1"/>
</dbReference>
<keyword evidence="3" id="KW-1003">Cell membrane</keyword>
<evidence type="ECO:0000256" key="1">
    <source>
        <dbReference type="ARBA" id="ARBA00004651"/>
    </source>
</evidence>
<feature type="transmembrane region" description="Helical" evidence="7">
    <location>
        <begin position="106"/>
        <end position="127"/>
    </location>
</feature>
<keyword evidence="6 7" id="KW-0472">Membrane</keyword>
<feature type="transmembrane region" description="Helical" evidence="7">
    <location>
        <begin position="191"/>
        <end position="213"/>
    </location>
</feature>
<dbReference type="NCBIfam" id="TIGR01726">
    <property type="entry name" value="HEQRo_perm_3TM"/>
    <property type="match status" value="1"/>
</dbReference>
<dbReference type="PANTHER" id="PTHR30614">
    <property type="entry name" value="MEMBRANE COMPONENT OF AMINO ACID ABC TRANSPORTER"/>
    <property type="match status" value="1"/>
</dbReference>
<evidence type="ECO:0000256" key="7">
    <source>
        <dbReference type="RuleBase" id="RU363032"/>
    </source>
</evidence>
<feature type="region of interest" description="Disordered" evidence="8">
    <location>
        <begin position="265"/>
        <end position="306"/>
    </location>
</feature>
<proteinExistence type="inferred from homology"/>
<dbReference type="PROSITE" id="PS50928">
    <property type="entry name" value="ABC_TM1"/>
    <property type="match status" value="1"/>
</dbReference>
<dbReference type="InterPro" id="IPR000515">
    <property type="entry name" value="MetI-like"/>
</dbReference>
<dbReference type="CDD" id="cd06261">
    <property type="entry name" value="TM_PBP2"/>
    <property type="match status" value="1"/>
</dbReference>
<dbReference type="SUPFAM" id="SSF161098">
    <property type="entry name" value="MetI-like"/>
    <property type="match status" value="1"/>
</dbReference>
<feature type="transmembrane region" description="Helical" evidence="7">
    <location>
        <begin position="133"/>
        <end position="153"/>
    </location>
</feature>
<keyword evidence="5 7" id="KW-1133">Transmembrane helix</keyword>
<comment type="similarity">
    <text evidence="7">Belongs to the binding-protein-dependent transport system permease family.</text>
</comment>
<evidence type="ECO:0000256" key="8">
    <source>
        <dbReference type="SAM" id="MobiDB-lite"/>
    </source>
</evidence>
<dbReference type="PANTHER" id="PTHR30614:SF21">
    <property type="entry name" value="AMINO ACID ABC TRANSPORTER PERMEASE"/>
    <property type="match status" value="1"/>
</dbReference>
<accession>A0ABP5MNR8</accession>
<evidence type="ECO:0000259" key="9">
    <source>
        <dbReference type="PROSITE" id="PS50928"/>
    </source>
</evidence>
<protein>
    <submittedName>
        <fullName evidence="10">Amino acid ABC transporter permease</fullName>
    </submittedName>
</protein>
<comment type="subcellular location">
    <subcellularLocation>
        <location evidence="1 7">Cell membrane</location>
        <topology evidence="1 7">Multi-pass membrane protein</topology>
    </subcellularLocation>
</comment>
<evidence type="ECO:0000256" key="2">
    <source>
        <dbReference type="ARBA" id="ARBA00022448"/>
    </source>
</evidence>
<keyword evidence="11" id="KW-1185">Reference proteome</keyword>
<dbReference type="Pfam" id="PF00528">
    <property type="entry name" value="BPD_transp_1"/>
    <property type="match status" value="1"/>
</dbReference>
<evidence type="ECO:0000313" key="11">
    <source>
        <dbReference type="Proteomes" id="UP001501599"/>
    </source>
</evidence>